<comment type="caution">
    <text evidence="1">The sequence shown here is derived from an EMBL/GenBank/DDBJ whole genome shotgun (WGS) entry which is preliminary data.</text>
</comment>
<protein>
    <recommendedName>
        <fullName evidence="3">Phage protein</fullName>
    </recommendedName>
</protein>
<gene>
    <name evidence="1" type="ORF">PF327_09810</name>
</gene>
<dbReference type="EMBL" id="JAQIBC010000009">
    <property type="protein sequence ID" value="MDM5264492.1"/>
    <property type="molecule type" value="Genomic_DNA"/>
</dbReference>
<sequence>MRNEIKAKLEEIVALMNDPEETVLDKEIKEKLEKISALLNNPEDIATEQETKEKLEAVVSLVNNVMVDPDIDIEYCIPDVATTSDSCDISGDPYILVTYVVSEYTKPTRKIRLTPTYLNNTAKAIANLVTFSIEQFKTEIDSVEMG</sequence>
<name>A0ABT7QTT3_9BACT</name>
<accession>A0ABT7QTT3</accession>
<dbReference type="Proteomes" id="UP001169066">
    <property type="component" value="Unassembled WGS sequence"/>
</dbReference>
<dbReference type="RefSeq" id="WP_008242017.1">
    <property type="nucleotide sequence ID" value="NZ_JAQIBC010000009.1"/>
</dbReference>
<evidence type="ECO:0000313" key="1">
    <source>
        <dbReference type="EMBL" id="MDM5264492.1"/>
    </source>
</evidence>
<organism evidence="1 2">
    <name type="scientific">Sulfurovum xiamenensis</name>
    <dbReference type="NCBI Taxonomy" id="3019066"/>
    <lineage>
        <taxon>Bacteria</taxon>
        <taxon>Pseudomonadati</taxon>
        <taxon>Campylobacterota</taxon>
        <taxon>Epsilonproteobacteria</taxon>
        <taxon>Campylobacterales</taxon>
        <taxon>Sulfurovaceae</taxon>
        <taxon>Sulfurovum</taxon>
    </lineage>
</organism>
<reference evidence="1" key="1">
    <citation type="submission" date="2023-01" db="EMBL/GenBank/DDBJ databases">
        <title>Sulfurovum sp. XTW-4 genome assembly.</title>
        <authorList>
            <person name="Wang J."/>
        </authorList>
    </citation>
    <scope>NUCLEOTIDE SEQUENCE</scope>
    <source>
        <strain evidence="1">XTW-4</strain>
    </source>
</reference>
<proteinExistence type="predicted"/>
<evidence type="ECO:0008006" key="3">
    <source>
        <dbReference type="Google" id="ProtNLM"/>
    </source>
</evidence>
<keyword evidence="2" id="KW-1185">Reference proteome</keyword>
<evidence type="ECO:0000313" key="2">
    <source>
        <dbReference type="Proteomes" id="UP001169066"/>
    </source>
</evidence>